<dbReference type="PANTHER" id="PTHR46743">
    <property type="entry name" value="TEICHOIC ACIDS EXPORT ATP-BINDING PROTEIN TAGH"/>
    <property type="match status" value="1"/>
</dbReference>
<dbReference type="InterPro" id="IPR036779">
    <property type="entry name" value="LysM_dom_sf"/>
</dbReference>
<dbReference type="PANTHER" id="PTHR46743:SF2">
    <property type="entry name" value="TEICHOIC ACIDS EXPORT ATP-BINDING PROTEIN TAGH"/>
    <property type="match status" value="1"/>
</dbReference>
<evidence type="ECO:0000256" key="6">
    <source>
        <dbReference type="SAM" id="Phobius"/>
    </source>
</evidence>
<dbReference type="SMART" id="SM00257">
    <property type="entry name" value="LysM"/>
    <property type="match status" value="1"/>
</dbReference>
<feature type="compositionally biased region" description="Basic and acidic residues" evidence="5">
    <location>
        <begin position="359"/>
        <end position="372"/>
    </location>
</feature>
<dbReference type="Gene3D" id="3.40.50.300">
    <property type="entry name" value="P-loop containing nucleotide triphosphate hydrolases"/>
    <property type="match status" value="1"/>
</dbReference>
<gene>
    <name evidence="9" type="ORF">OGZ50_01510</name>
</gene>
<dbReference type="SUPFAM" id="SSF54106">
    <property type="entry name" value="LysM domain"/>
    <property type="match status" value="1"/>
</dbReference>
<evidence type="ECO:0000256" key="1">
    <source>
        <dbReference type="ARBA" id="ARBA00005417"/>
    </source>
</evidence>
<feature type="transmembrane region" description="Helical" evidence="6">
    <location>
        <begin position="305"/>
        <end position="325"/>
    </location>
</feature>
<dbReference type="Pfam" id="PF00005">
    <property type="entry name" value="ABC_tran"/>
    <property type="match status" value="1"/>
</dbReference>
<dbReference type="GO" id="GO:0005524">
    <property type="term" value="F:ATP binding"/>
    <property type="evidence" value="ECO:0007669"/>
    <property type="project" value="UniProtKB-KW"/>
</dbReference>
<dbReference type="AlphaFoldDB" id="A0AAP3YZ74"/>
<proteinExistence type="inferred from homology"/>
<name>A0AAP3YZ74_9LACT</name>
<dbReference type="PROSITE" id="PS51782">
    <property type="entry name" value="LYSM"/>
    <property type="match status" value="1"/>
</dbReference>
<protein>
    <submittedName>
        <fullName evidence="9">ATP-binding cassette domain-containing protein</fullName>
    </submittedName>
</protein>
<dbReference type="SUPFAM" id="SSF52540">
    <property type="entry name" value="P-loop containing nucleoside triphosphate hydrolases"/>
    <property type="match status" value="1"/>
</dbReference>
<dbReference type="SMART" id="SM00382">
    <property type="entry name" value="AAA"/>
    <property type="match status" value="1"/>
</dbReference>
<keyword evidence="6" id="KW-1133">Transmembrane helix</keyword>
<dbReference type="RefSeq" id="WP_058203653.1">
    <property type="nucleotide sequence ID" value="NZ_CAKOCK010000004.1"/>
</dbReference>
<keyword evidence="2" id="KW-0813">Transport</keyword>
<keyword evidence="6" id="KW-0812">Transmembrane</keyword>
<feature type="domain" description="LysM" evidence="8">
    <location>
        <begin position="403"/>
        <end position="447"/>
    </location>
</feature>
<dbReference type="InterPro" id="IPR015860">
    <property type="entry name" value="ABC_transpr_TagH-like"/>
</dbReference>
<evidence type="ECO:0000259" key="8">
    <source>
        <dbReference type="PROSITE" id="PS51782"/>
    </source>
</evidence>
<dbReference type="PROSITE" id="PS50893">
    <property type="entry name" value="ABC_TRANSPORTER_2"/>
    <property type="match status" value="1"/>
</dbReference>
<dbReference type="EMBL" id="JAOWLV010000001">
    <property type="protein sequence ID" value="MDG4975419.1"/>
    <property type="molecule type" value="Genomic_DNA"/>
</dbReference>
<feature type="compositionally biased region" description="Low complexity" evidence="5">
    <location>
        <begin position="374"/>
        <end position="403"/>
    </location>
</feature>
<evidence type="ECO:0000256" key="2">
    <source>
        <dbReference type="ARBA" id="ARBA00022448"/>
    </source>
</evidence>
<dbReference type="GO" id="GO:0016020">
    <property type="term" value="C:membrane"/>
    <property type="evidence" value="ECO:0007669"/>
    <property type="project" value="InterPro"/>
</dbReference>
<evidence type="ECO:0000313" key="10">
    <source>
        <dbReference type="Proteomes" id="UP001152598"/>
    </source>
</evidence>
<dbReference type="PROSITE" id="PS00211">
    <property type="entry name" value="ABC_TRANSPORTER_1"/>
    <property type="match status" value="1"/>
</dbReference>
<evidence type="ECO:0000256" key="4">
    <source>
        <dbReference type="ARBA" id="ARBA00022840"/>
    </source>
</evidence>
<dbReference type="CDD" id="cd03220">
    <property type="entry name" value="ABC_KpsT_Wzt"/>
    <property type="match status" value="1"/>
</dbReference>
<keyword evidence="3" id="KW-0547">Nucleotide-binding</keyword>
<dbReference type="GO" id="GO:0016887">
    <property type="term" value="F:ATP hydrolysis activity"/>
    <property type="evidence" value="ECO:0007669"/>
    <property type="project" value="InterPro"/>
</dbReference>
<organism evidence="9 10">
    <name type="scientific">Lactococcus lactis</name>
    <dbReference type="NCBI Taxonomy" id="1358"/>
    <lineage>
        <taxon>Bacteria</taxon>
        <taxon>Bacillati</taxon>
        <taxon>Bacillota</taxon>
        <taxon>Bacilli</taxon>
        <taxon>Lactobacillales</taxon>
        <taxon>Streptococcaceae</taxon>
        <taxon>Lactococcus</taxon>
    </lineage>
</organism>
<dbReference type="CDD" id="cd00118">
    <property type="entry name" value="LysM"/>
    <property type="match status" value="1"/>
</dbReference>
<dbReference type="Gene3D" id="3.10.350.10">
    <property type="entry name" value="LysM domain"/>
    <property type="match status" value="1"/>
</dbReference>
<dbReference type="GO" id="GO:0140359">
    <property type="term" value="F:ABC-type transporter activity"/>
    <property type="evidence" value="ECO:0007669"/>
    <property type="project" value="InterPro"/>
</dbReference>
<dbReference type="InterPro" id="IPR003593">
    <property type="entry name" value="AAA+_ATPase"/>
</dbReference>
<keyword evidence="6" id="KW-0472">Membrane</keyword>
<comment type="caution">
    <text evidence="9">The sequence shown here is derived from an EMBL/GenBank/DDBJ whole genome shotgun (WGS) entry which is preliminary data.</text>
</comment>
<evidence type="ECO:0000256" key="3">
    <source>
        <dbReference type="ARBA" id="ARBA00022741"/>
    </source>
</evidence>
<reference evidence="9" key="1">
    <citation type="submission" date="2022-10" db="EMBL/GenBank/DDBJ databases">
        <authorList>
            <person name="Turner M.S."/>
            <person name="Huang W."/>
        </authorList>
    </citation>
    <scope>NUCLEOTIDE SEQUENCE</scope>
    <source>
        <strain evidence="9">54</strain>
    </source>
</reference>
<feature type="region of interest" description="Disordered" evidence="5">
    <location>
        <begin position="359"/>
        <end position="403"/>
    </location>
</feature>
<reference evidence="9" key="2">
    <citation type="journal article" date="2023" name="Food Microbiol.">
        <title>Evaluation of the fermentation potential of lactic acid bacteria isolated from herbs, fruits and vegetables as starter cultures in nut-based milk alternatives.</title>
        <authorList>
            <person name="Huang W."/>
            <person name="Dong A."/>
            <person name="Pham H.T."/>
            <person name="Zhou C."/>
            <person name="Huo Z."/>
            <person name="Watjen A.P."/>
            <person name="Prakash S."/>
            <person name="Bang-Berthelsen C.H."/>
            <person name="Turner M.S."/>
        </authorList>
    </citation>
    <scope>NUCLEOTIDE SEQUENCE</scope>
    <source>
        <strain evidence="9">54</strain>
    </source>
</reference>
<comment type="similarity">
    <text evidence="1">Belongs to the ABC transporter superfamily.</text>
</comment>
<dbReference type="InterPro" id="IPR027417">
    <property type="entry name" value="P-loop_NTPase"/>
</dbReference>
<dbReference type="InterPro" id="IPR017871">
    <property type="entry name" value="ABC_transporter-like_CS"/>
</dbReference>
<dbReference type="InterPro" id="IPR003439">
    <property type="entry name" value="ABC_transporter-like_ATP-bd"/>
</dbReference>
<keyword evidence="4 9" id="KW-0067">ATP-binding</keyword>
<evidence type="ECO:0000259" key="7">
    <source>
        <dbReference type="PROSITE" id="PS50893"/>
    </source>
</evidence>
<dbReference type="InterPro" id="IPR050683">
    <property type="entry name" value="Bact_Polysacc_Export_ATP-bd"/>
</dbReference>
<sequence length="458" mass="51369">MTEDKRLKVRASYLTKRFALKVNNESDKKKFFKANNQTFDFWSLRNVNLNVYDGECIGIIGLNGAGKSTLVNLISEIISPTTGNLQVNGEVSTISIGAGLQNGITGRENIRLKSLMMGMSNKEIDEQMDEIIAFSELGPFIDELVKNYSSGMKSKLGFSIAVYQNPDILIIDEALSVGDSTFAEKSSKKMFEFRQQRKTIFVVSHDINSINKWCDRVLWLHYGEVKELGSKDVVLEHYKEFINWYNNLSAEQQAIYKEKCQKEQLDYSLLNLREEISDTIDTRKRSASKTINKILDVKDGYKLSLFSKVMLGLVTIIIIMLSLIATSNWTMQEALGKPYEFFTEGHLFHRKPTFERELKEIESSESKSEKKTSSKLNESTQKVSKSSVSSSTTSHSNTSAQATNYTVKAGDTLGDIAAENNTTVQAIEQVNPNTDLSVISPGEIINLPGNSSTTEMSH</sequence>
<dbReference type="Pfam" id="PF01476">
    <property type="entry name" value="LysM"/>
    <property type="match status" value="1"/>
</dbReference>
<evidence type="ECO:0000256" key="5">
    <source>
        <dbReference type="SAM" id="MobiDB-lite"/>
    </source>
</evidence>
<feature type="domain" description="ABC transporter" evidence="7">
    <location>
        <begin position="20"/>
        <end position="247"/>
    </location>
</feature>
<evidence type="ECO:0000313" key="9">
    <source>
        <dbReference type="EMBL" id="MDG4975419.1"/>
    </source>
</evidence>
<dbReference type="Proteomes" id="UP001152598">
    <property type="component" value="Unassembled WGS sequence"/>
</dbReference>
<dbReference type="InterPro" id="IPR018392">
    <property type="entry name" value="LysM"/>
</dbReference>
<accession>A0AAP3YZ74</accession>